<comment type="caution">
    <text evidence="4">The sequence shown here is derived from an EMBL/GenBank/DDBJ whole genome shotgun (WGS) entry which is preliminary data.</text>
</comment>
<keyword evidence="5" id="KW-1185">Reference proteome</keyword>
<dbReference type="PANTHER" id="PTHR30204:SF97">
    <property type="entry name" value="MERR FAMILY REGULATORY PROTEIN"/>
    <property type="match status" value="1"/>
</dbReference>
<feature type="coiled-coil region" evidence="2">
    <location>
        <begin position="59"/>
        <end position="115"/>
    </location>
</feature>
<dbReference type="Gene3D" id="1.10.1660.10">
    <property type="match status" value="1"/>
</dbReference>
<dbReference type="InterPro" id="IPR029442">
    <property type="entry name" value="GyrI-like"/>
</dbReference>
<reference evidence="5" key="1">
    <citation type="journal article" date="2019" name="Int. J. Syst. Evol. Microbiol.">
        <title>The Global Catalogue of Microorganisms (GCM) 10K type strain sequencing project: providing services to taxonomists for standard genome sequencing and annotation.</title>
        <authorList>
            <consortium name="The Broad Institute Genomics Platform"/>
            <consortium name="The Broad Institute Genome Sequencing Center for Infectious Disease"/>
            <person name="Wu L."/>
            <person name="Ma J."/>
        </authorList>
    </citation>
    <scope>NUCLEOTIDE SEQUENCE [LARGE SCALE GENOMIC DNA]</scope>
    <source>
        <strain evidence="5">IBRC-M 10987</strain>
    </source>
</reference>
<evidence type="ECO:0000313" key="4">
    <source>
        <dbReference type="EMBL" id="MFC4098135.1"/>
    </source>
</evidence>
<dbReference type="InterPro" id="IPR009061">
    <property type="entry name" value="DNA-bd_dom_put_sf"/>
</dbReference>
<dbReference type="SMART" id="SM00871">
    <property type="entry name" value="AraC_E_bind"/>
    <property type="match status" value="1"/>
</dbReference>
<dbReference type="Pfam" id="PF13411">
    <property type="entry name" value="MerR_1"/>
    <property type="match status" value="1"/>
</dbReference>
<gene>
    <name evidence="4" type="ORF">ACFOZ8_00505</name>
</gene>
<dbReference type="InterPro" id="IPR010499">
    <property type="entry name" value="AraC_E-bd"/>
</dbReference>
<dbReference type="EMBL" id="JBHSAM010000001">
    <property type="protein sequence ID" value="MFC4098135.1"/>
    <property type="molecule type" value="Genomic_DNA"/>
</dbReference>
<dbReference type="Gene3D" id="3.20.80.10">
    <property type="entry name" value="Regulatory factor, effector binding domain"/>
    <property type="match status" value="1"/>
</dbReference>
<dbReference type="RefSeq" id="WP_377716546.1">
    <property type="nucleotide sequence ID" value="NZ_JBHSAM010000001.1"/>
</dbReference>
<evidence type="ECO:0000256" key="1">
    <source>
        <dbReference type="ARBA" id="ARBA00023125"/>
    </source>
</evidence>
<feature type="domain" description="HTH merR-type" evidence="3">
    <location>
        <begin position="1"/>
        <end position="71"/>
    </location>
</feature>
<dbReference type="Pfam" id="PF06445">
    <property type="entry name" value="GyrI-like"/>
    <property type="match status" value="1"/>
</dbReference>
<dbReference type="InterPro" id="IPR000551">
    <property type="entry name" value="MerR-type_HTH_dom"/>
</dbReference>
<evidence type="ECO:0000259" key="3">
    <source>
        <dbReference type="PROSITE" id="PS50937"/>
    </source>
</evidence>
<name>A0ABV8JYY4_9BACL</name>
<accession>A0ABV8JYY4</accession>
<dbReference type="PROSITE" id="PS00552">
    <property type="entry name" value="HTH_MERR_1"/>
    <property type="match status" value="1"/>
</dbReference>
<dbReference type="SUPFAM" id="SSF46955">
    <property type="entry name" value="Putative DNA-binding domain"/>
    <property type="match status" value="1"/>
</dbReference>
<dbReference type="PANTHER" id="PTHR30204">
    <property type="entry name" value="REDOX-CYCLING DRUG-SENSING TRANSCRIPTIONAL ACTIVATOR SOXR"/>
    <property type="match status" value="1"/>
</dbReference>
<organism evidence="4 5">
    <name type="scientific">Paenibacillus xanthanilyticus</name>
    <dbReference type="NCBI Taxonomy" id="1783531"/>
    <lineage>
        <taxon>Bacteria</taxon>
        <taxon>Bacillati</taxon>
        <taxon>Bacillota</taxon>
        <taxon>Bacilli</taxon>
        <taxon>Bacillales</taxon>
        <taxon>Paenibacillaceae</taxon>
        <taxon>Paenibacillus</taxon>
    </lineage>
</organism>
<proteinExistence type="predicted"/>
<dbReference type="SUPFAM" id="SSF55136">
    <property type="entry name" value="Probable bacterial effector-binding domain"/>
    <property type="match status" value="1"/>
</dbReference>
<dbReference type="Proteomes" id="UP001595715">
    <property type="component" value="Unassembled WGS sequence"/>
</dbReference>
<evidence type="ECO:0000256" key="2">
    <source>
        <dbReference type="SAM" id="Coils"/>
    </source>
</evidence>
<dbReference type="InterPro" id="IPR011256">
    <property type="entry name" value="Reg_factor_effector_dom_sf"/>
</dbReference>
<dbReference type="PROSITE" id="PS50937">
    <property type="entry name" value="HTH_MERR_2"/>
    <property type="match status" value="1"/>
</dbReference>
<protein>
    <submittedName>
        <fullName evidence="4">MerR family transcriptional regulator</fullName>
    </submittedName>
</protein>
<sequence>MLSIGEFSKLCEVSTKTLRYYDEIGLIRPDEINPDNGYRYYAVRQMKTMLMIGRLKSYHFSLEEIKAILEAEADDAEERLSAALHRKRRDMQERLGSLERTLRQMNADLANLARGIPLLAYIDRIDVQLAAVPPMTIASTRLMIRGEDDAAGYGAYFARLYDRIAADGLTIAGTPMTIYHSSEYSPAGHDTEFAIPVEEAGDGTRRLPESLCARAVLKGAYPELKSVYARLRAWIEEEGYIVADAPYEVYLTDPKQVNDAAESVTEVYFPIRKR</sequence>
<dbReference type="CDD" id="cd01107">
    <property type="entry name" value="HTH_BmrR"/>
    <property type="match status" value="1"/>
</dbReference>
<dbReference type="InterPro" id="IPR047057">
    <property type="entry name" value="MerR_fam"/>
</dbReference>
<dbReference type="SMART" id="SM00422">
    <property type="entry name" value="HTH_MERR"/>
    <property type="match status" value="1"/>
</dbReference>
<evidence type="ECO:0000313" key="5">
    <source>
        <dbReference type="Proteomes" id="UP001595715"/>
    </source>
</evidence>
<keyword evidence="2" id="KW-0175">Coiled coil</keyword>
<keyword evidence="1" id="KW-0238">DNA-binding</keyword>